<protein>
    <recommendedName>
        <fullName evidence="5">Cell division protein FtsL</fullName>
    </recommendedName>
</protein>
<evidence type="ECO:0000313" key="3">
    <source>
        <dbReference type="EMBL" id="RDY21618.1"/>
    </source>
</evidence>
<keyword evidence="2" id="KW-0472">Membrane</keyword>
<dbReference type="STRING" id="1871336.BBG48_05855"/>
<proteinExistence type="predicted"/>
<reference evidence="3 4" key="1">
    <citation type="journal article" date="2016" name="Genome Announc.">
        <title>Draft Genome Sequence of Criibacterium bergeronii gen. nov., sp. nov., Strain CCRI-22567T, Isolated from a Vaginal Sample from a Woman with Bacterial Vaginosis.</title>
        <authorList>
            <person name="Maheux A.F."/>
            <person name="Berube E."/>
            <person name="Boudreau D.K."/>
            <person name="Raymond F."/>
            <person name="Corbeil J."/>
            <person name="Roy P.H."/>
            <person name="Boissinot M."/>
            <person name="Omar R.F."/>
        </authorList>
    </citation>
    <scope>NUCLEOTIDE SEQUENCE [LARGE SCALE GENOMIC DNA]</scope>
    <source>
        <strain evidence="3 4">CCRI-22567</strain>
    </source>
</reference>
<keyword evidence="4" id="KW-1185">Reference proteome</keyword>
<name>A0A371IMB7_9FIRM</name>
<keyword evidence="2" id="KW-1133">Transmembrane helix</keyword>
<dbReference type="EMBL" id="MBEW02000005">
    <property type="protein sequence ID" value="RDY21618.1"/>
    <property type="molecule type" value="Genomic_DNA"/>
</dbReference>
<organism evidence="3 4">
    <name type="scientific">Criibacterium bergeronii</name>
    <dbReference type="NCBI Taxonomy" id="1871336"/>
    <lineage>
        <taxon>Bacteria</taxon>
        <taxon>Bacillati</taxon>
        <taxon>Bacillota</taxon>
        <taxon>Clostridia</taxon>
        <taxon>Peptostreptococcales</taxon>
        <taxon>Filifactoraceae</taxon>
        <taxon>Criibacterium</taxon>
    </lineage>
</organism>
<evidence type="ECO:0000313" key="4">
    <source>
        <dbReference type="Proteomes" id="UP000093352"/>
    </source>
</evidence>
<dbReference type="AlphaFoldDB" id="A0A371IMB7"/>
<dbReference type="RefSeq" id="WP_068911901.1">
    <property type="nucleotide sequence ID" value="NZ_MBEW02000005.1"/>
</dbReference>
<feature type="transmembrane region" description="Helical" evidence="2">
    <location>
        <begin position="94"/>
        <end position="112"/>
    </location>
</feature>
<accession>A0A371IMB7</accession>
<evidence type="ECO:0000256" key="1">
    <source>
        <dbReference type="SAM" id="MobiDB-lite"/>
    </source>
</evidence>
<feature type="region of interest" description="Disordered" evidence="1">
    <location>
        <begin position="1"/>
        <end position="21"/>
    </location>
</feature>
<gene>
    <name evidence="3" type="ORF">BBG48_003290</name>
</gene>
<dbReference type="Proteomes" id="UP000093352">
    <property type="component" value="Unassembled WGS sequence"/>
</dbReference>
<evidence type="ECO:0000256" key="2">
    <source>
        <dbReference type="SAM" id="Phobius"/>
    </source>
</evidence>
<feature type="region of interest" description="Disordered" evidence="1">
    <location>
        <begin position="33"/>
        <end position="59"/>
    </location>
</feature>
<comment type="caution">
    <text evidence="3">The sequence shown here is derived from an EMBL/GenBank/DDBJ whole genome shotgun (WGS) entry which is preliminary data.</text>
</comment>
<sequence length="174" mass="20011">MLGKNKKNMNKAPAQKTATKSYTYELEEQRALNRATKNKKSALSKPVANSKKMTKKNARQTKNINTQAKPKKVKKTGRSIVATVKELISKSMHLMFVGLFLAMFFLTAYRYTNISKLRYEINSKKGQIRSIDNDIKVETVKLYDLTTTQKVEEKAKELGLQKRTQEQTIYIEVE</sequence>
<evidence type="ECO:0008006" key="5">
    <source>
        <dbReference type="Google" id="ProtNLM"/>
    </source>
</evidence>
<keyword evidence="2" id="KW-0812">Transmembrane</keyword>